<evidence type="ECO:0000313" key="1">
    <source>
        <dbReference type="EMBL" id="MBB5930933.1"/>
    </source>
</evidence>
<dbReference type="InterPro" id="IPR025859">
    <property type="entry name" value="AurF/CmlI"/>
</dbReference>
<dbReference type="GO" id="GO:0016491">
    <property type="term" value="F:oxidoreductase activity"/>
    <property type="evidence" value="ECO:0007669"/>
    <property type="project" value="InterPro"/>
</dbReference>
<comment type="caution">
    <text evidence="1">The sequence shown here is derived from an EMBL/GenBank/DDBJ whole genome shotgun (WGS) entry which is preliminary data.</text>
</comment>
<name>A0A7W9UTT5_9ACTN</name>
<keyword evidence="2" id="KW-1185">Reference proteome</keyword>
<dbReference type="InterPro" id="IPR009078">
    <property type="entry name" value="Ferritin-like_SF"/>
</dbReference>
<gene>
    <name evidence="1" type="ORF">FHS34_006440</name>
</gene>
<proteinExistence type="predicted"/>
<dbReference type="AlphaFoldDB" id="A0A7W9UTT5"/>
<reference evidence="1 2" key="1">
    <citation type="submission" date="2020-08" db="EMBL/GenBank/DDBJ databases">
        <title>Genomic Encyclopedia of Type Strains, Phase III (KMG-III): the genomes of soil and plant-associated and newly described type strains.</title>
        <authorList>
            <person name="Whitman W."/>
        </authorList>
    </citation>
    <scope>NUCLEOTIDE SEQUENCE [LARGE SCALE GENOMIC DNA]</scope>
    <source>
        <strain evidence="1 2">CECT 3313</strain>
    </source>
</reference>
<dbReference type="Proteomes" id="UP000585836">
    <property type="component" value="Unassembled WGS sequence"/>
</dbReference>
<accession>A0A7W9UTT5</accession>
<dbReference type="RefSeq" id="WP_184971896.1">
    <property type="nucleotide sequence ID" value="NZ_BAAAWF010000013.1"/>
</dbReference>
<dbReference type="Gene3D" id="1.10.620.20">
    <property type="entry name" value="Ribonucleotide Reductase, subunit A"/>
    <property type="match status" value="1"/>
</dbReference>
<dbReference type="EMBL" id="JACHJK010000014">
    <property type="protein sequence ID" value="MBB5930933.1"/>
    <property type="molecule type" value="Genomic_DNA"/>
</dbReference>
<evidence type="ECO:0008006" key="3">
    <source>
        <dbReference type="Google" id="ProtNLM"/>
    </source>
</evidence>
<evidence type="ECO:0000313" key="2">
    <source>
        <dbReference type="Proteomes" id="UP000585836"/>
    </source>
</evidence>
<dbReference type="Pfam" id="PF11583">
    <property type="entry name" value="AurF"/>
    <property type="match status" value="1"/>
</dbReference>
<protein>
    <recommendedName>
        <fullName evidence="3">AurF domain containing protein</fullName>
    </recommendedName>
</protein>
<dbReference type="InterPro" id="IPR012348">
    <property type="entry name" value="RNR-like"/>
</dbReference>
<dbReference type="SUPFAM" id="SSF47240">
    <property type="entry name" value="Ferritin-like"/>
    <property type="match status" value="1"/>
</dbReference>
<sequence>MDTTDVVETLDKLVADSTDHHYSPYTRFDWVDELAEEQWWMTPDLLTVAGTRHARELDEKVLMRLSKWESVNFFSLNIHGIRELLIEVTRRIHTRGFELPSEFFHRFLGEENGHMWFFAQFCLRYGGKIYPDKSLPVATAEEDAAVANFLVFARILVFEELVDHFNIRMGRDALLHPLIREVNQVHHDDEWRHIIMGRKLVGLLYEPLRERGDRELRERLDLYLRRYITASVQSLYNPTAYRDAGIPEAFAFREELLRDPARVAHHETFFKRVIRFLVSQEIITGSPFREAVT</sequence>
<organism evidence="1 2">
    <name type="scientific">Streptomyces echinatus</name>
    <dbReference type="NCBI Taxonomy" id="67293"/>
    <lineage>
        <taxon>Bacteria</taxon>
        <taxon>Bacillati</taxon>
        <taxon>Actinomycetota</taxon>
        <taxon>Actinomycetes</taxon>
        <taxon>Kitasatosporales</taxon>
        <taxon>Streptomycetaceae</taxon>
        <taxon>Streptomyces</taxon>
    </lineage>
</organism>